<keyword evidence="7" id="KW-0677">Repeat</keyword>
<dbReference type="GO" id="GO:0005737">
    <property type="term" value="C:cytoplasm"/>
    <property type="evidence" value="ECO:0007669"/>
    <property type="project" value="TreeGrafter"/>
</dbReference>
<dbReference type="PANTHER" id="PTHR16453">
    <property type="entry name" value="WD40 DOMAIN-CONTAINING PROTEIN MIO FAMILY MEMBER"/>
    <property type="match status" value="1"/>
</dbReference>
<dbReference type="FunFam" id="2.130.10.10:FF:001167">
    <property type="entry name" value="Uncharacterized protein"/>
    <property type="match status" value="1"/>
</dbReference>
<evidence type="ECO:0000256" key="8">
    <source>
        <dbReference type="ARBA" id="ARBA00023004"/>
    </source>
</evidence>
<dbReference type="PANTHER" id="PTHR16453:SF9">
    <property type="entry name" value="GATOR COMPLEX PROTEIN MIOS"/>
    <property type="match status" value="1"/>
</dbReference>
<comment type="function">
    <text evidence="2">Catalyzes the last step of tRNA splicing, the transfer of the splice junction 2'-phosphate from ligated tRNA to NAD to produce ADP-ribose 1''-2'' cyclic phosphate.</text>
</comment>
<dbReference type="InterPro" id="IPR007535">
    <property type="entry name" value="Catechol_dOase_N"/>
</dbReference>
<feature type="domain" description="MIOS-like alpha-solenoid" evidence="14">
    <location>
        <begin position="481"/>
        <end position="716"/>
    </location>
</feature>
<feature type="domain" description="Intradiol ring-cleavage dioxygenases" evidence="11">
    <location>
        <begin position="1378"/>
        <end position="1478"/>
    </location>
</feature>
<dbReference type="Pfam" id="PF17034">
    <property type="entry name" value="zinc_ribbon_16"/>
    <property type="match status" value="1"/>
</dbReference>
<dbReference type="SUPFAM" id="SSF49482">
    <property type="entry name" value="Aromatic compound dioxygenase"/>
    <property type="match status" value="1"/>
</dbReference>
<keyword evidence="8" id="KW-0408">Iron</keyword>
<dbReference type="InterPro" id="IPR042080">
    <property type="entry name" value="RNA_2'-PTrans_N"/>
</dbReference>
<feature type="region of interest" description="Disordered" evidence="10">
    <location>
        <begin position="429"/>
        <end position="462"/>
    </location>
</feature>
<dbReference type="InterPro" id="IPR042081">
    <property type="entry name" value="RNA_2'-PTrans_C"/>
</dbReference>
<dbReference type="GO" id="GO:0018576">
    <property type="term" value="F:catechol 1,2-dioxygenase activity"/>
    <property type="evidence" value="ECO:0007669"/>
    <property type="project" value="InterPro"/>
</dbReference>
<dbReference type="InterPro" id="IPR001680">
    <property type="entry name" value="WD40_rpt"/>
</dbReference>
<dbReference type="SUPFAM" id="SSF50978">
    <property type="entry name" value="WD40 repeat-like"/>
    <property type="match status" value="1"/>
</dbReference>
<evidence type="ECO:0000259" key="12">
    <source>
        <dbReference type="Pfam" id="PF04444"/>
    </source>
</evidence>
<gene>
    <name evidence="15" type="ORF">BDW42DRAFT_188722</name>
</gene>
<evidence type="ECO:0000256" key="7">
    <source>
        <dbReference type="ARBA" id="ARBA00022737"/>
    </source>
</evidence>
<comment type="catalytic activity">
    <reaction evidence="9">
        <text>2'-phospho-[ligated tRNA] + NAD(+) = mature tRNA + ADP-alpha-D-ribose 1'',2''-cyclic phosphate + nicotinamide</text>
        <dbReference type="Rhea" id="RHEA:23324"/>
        <dbReference type="Rhea" id="RHEA-COMP:11106"/>
        <dbReference type="Rhea" id="RHEA-COMP:11107"/>
        <dbReference type="ChEBI" id="CHEBI:17154"/>
        <dbReference type="ChEBI" id="CHEBI:57540"/>
        <dbReference type="ChEBI" id="CHEBI:76596"/>
        <dbReference type="ChEBI" id="CHEBI:82883"/>
        <dbReference type="ChEBI" id="CHEBI:85027"/>
        <dbReference type="EC" id="2.7.1.160"/>
    </reaction>
</comment>
<dbReference type="Pfam" id="PF04444">
    <property type="entry name" value="Dioxygenase_N"/>
    <property type="match status" value="1"/>
</dbReference>
<feature type="compositionally biased region" description="Low complexity" evidence="10">
    <location>
        <begin position="1065"/>
        <end position="1081"/>
    </location>
</feature>
<dbReference type="OrthoDB" id="341486at2759"/>
<dbReference type="InterPro" id="IPR015889">
    <property type="entry name" value="Intradiol_dOase_core"/>
</dbReference>
<evidence type="ECO:0000259" key="14">
    <source>
        <dbReference type="Pfam" id="PF21719"/>
    </source>
</evidence>
<dbReference type="InterPro" id="IPR031488">
    <property type="entry name" value="Zn_ribbon_mio"/>
</dbReference>
<comment type="similarity">
    <text evidence="3">Belongs to the WD repeat mio family.</text>
</comment>
<name>A0A2J5HH86_9EURO</name>
<dbReference type="Proteomes" id="UP000235023">
    <property type="component" value="Unassembled WGS sequence"/>
</dbReference>
<dbReference type="Gene3D" id="1.10.10.970">
    <property type="entry name" value="RNA 2'-phosphotransferase, Tpt1/KptA family, N-terminal domain"/>
    <property type="match status" value="1"/>
</dbReference>
<dbReference type="Gene3D" id="2.130.10.10">
    <property type="entry name" value="YVTN repeat-like/Quinoprotein amine dehydrogenase"/>
    <property type="match status" value="1"/>
</dbReference>
<evidence type="ECO:0000256" key="2">
    <source>
        <dbReference type="ARBA" id="ARBA00003343"/>
    </source>
</evidence>
<feature type="domain" description="Catechol dioxygenase N-terminal" evidence="12">
    <location>
        <begin position="1296"/>
        <end position="1367"/>
    </location>
</feature>
<dbReference type="EC" id="2.7.1.160" evidence="4"/>
<dbReference type="InterPro" id="IPR002745">
    <property type="entry name" value="Ptrans_KptA/Tpt1"/>
</dbReference>
<dbReference type="GO" id="GO:0000215">
    <property type="term" value="F:tRNA 2'-phosphotransferase activity"/>
    <property type="evidence" value="ECO:0007669"/>
    <property type="project" value="UniProtKB-EC"/>
</dbReference>
<comment type="cofactor">
    <cofactor evidence="1">
        <name>Fe(3+)</name>
        <dbReference type="ChEBI" id="CHEBI:29034"/>
    </cofactor>
</comment>
<proteinExistence type="inferred from homology"/>
<dbReference type="GO" id="GO:1904263">
    <property type="term" value="P:positive regulation of TORC1 signaling"/>
    <property type="evidence" value="ECO:0007669"/>
    <property type="project" value="TreeGrafter"/>
</dbReference>
<evidence type="ECO:0000256" key="6">
    <source>
        <dbReference type="ARBA" id="ARBA00022723"/>
    </source>
</evidence>
<dbReference type="GO" id="GO:0009712">
    <property type="term" value="P:catechol-containing compound metabolic process"/>
    <property type="evidence" value="ECO:0007669"/>
    <property type="project" value="InterPro"/>
</dbReference>
<evidence type="ECO:0000313" key="16">
    <source>
        <dbReference type="Proteomes" id="UP000235023"/>
    </source>
</evidence>
<dbReference type="InterPro" id="IPR015943">
    <property type="entry name" value="WD40/YVTN_repeat-like_dom_sf"/>
</dbReference>
<feature type="region of interest" description="Disordered" evidence="10">
    <location>
        <begin position="1044"/>
        <end position="1081"/>
    </location>
</feature>
<keyword evidence="6" id="KW-0479">Metal-binding</keyword>
<protein>
    <recommendedName>
        <fullName evidence="4">2'-phosphotransferase</fullName>
        <ecNumber evidence="4">2.7.1.160</ecNumber>
    </recommendedName>
</protein>
<dbReference type="Pfam" id="PF01885">
    <property type="entry name" value="PTS_2-RNA"/>
    <property type="match status" value="1"/>
</dbReference>
<dbReference type="Pfam" id="PF21719">
    <property type="entry name" value="MIOS_a-sol"/>
    <property type="match status" value="1"/>
</dbReference>
<organism evidence="15 16">
    <name type="scientific">Aspergillus taichungensis</name>
    <dbReference type="NCBI Taxonomy" id="482145"/>
    <lineage>
        <taxon>Eukaryota</taxon>
        <taxon>Fungi</taxon>
        <taxon>Dikarya</taxon>
        <taxon>Ascomycota</taxon>
        <taxon>Pezizomycotina</taxon>
        <taxon>Eurotiomycetes</taxon>
        <taxon>Eurotiomycetidae</taxon>
        <taxon>Eurotiales</taxon>
        <taxon>Aspergillaceae</taxon>
        <taxon>Aspergillus</taxon>
        <taxon>Aspergillus subgen. Circumdati</taxon>
    </lineage>
</organism>
<dbReference type="GO" id="GO:0008199">
    <property type="term" value="F:ferric iron binding"/>
    <property type="evidence" value="ECO:0007669"/>
    <property type="project" value="InterPro"/>
</dbReference>
<dbReference type="Gene3D" id="3.20.170.30">
    <property type="match status" value="1"/>
</dbReference>
<dbReference type="SUPFAM" id="SSF56399">
    <property type="entry name" value="ADP-ribosylation"/>
    <property type="match status" value="1"/>
</dbReference>
<dbReference type="Gene3D" id="2.60.130.10">
    <property type="entry name" value="Aromatic compound dioxygenase"/>
    <property type="match status" value="1"/>
</dbReference>
<dbReference type="InterPro" id="IPR036322">
    <property type="entry name" value="WD40_repeat_dom_sf"/>
</dbReference>
<dbReference type="SMART" id="SM00320">
    <property type="entry name" value="WD40"/>
    <property type="match status" value="5"/>
</dbReference>
<evidence type="ECO:0000256" key="9">
    <source>
        <dbReference type="ARBA" id="ARBA00047949"/>
    </source>
</evidence>
<evidence type="ECO:0000259" key="13">
    <source>
        <dbReference type="Pfam" id="PF17034"/>
    </source>
</evidence>
<keyword evidence="16" id="KW-1185">Reference proteome</keyword>
<evidence type="ECO:0000256" key="1">
    <source>
        <dbReference type="ARBA" id="ARBA00001965"/>
    </source>
</evidence>
<dbReference type="Pfam" id="PF00775">
    <property type="entry name" value="Dioxygenase_C"/>
    <property type="match status" value="1"/>
</dbReference>
<evidence type="ECO:0000256" key="10">
    <source>
        <dbReference type="SAM" id="MobiDB-lite"/>
    </source>
</evidence>
<feature type="domain" description="GATOR2 complex protein MIO zinc-ribbon like" evidence="13">
    <location>
        <begin position="842"/>
        <end position="963"/>
    </location>
</feature>
<keyword evidence="5" id="KW-0853">WD repeat</keyword>
<evidence type="ECO:0000256" key="4">
    <source>
        <dbReference type="ARBA" id="ARBA00012007"/>
    </source>
</evidence>
<dbReference type="InterPro" id="IPR037593">
    <property type="entry name" value="MIOS/Sea4"/>
</dbReference>
<dbReference type="InterPro" id="IPR000627">
    <property type="entry name" value="Intradiol_dOase_C"/>
</dbReference>
<dbReference type="InterPro" id="IPR049092">
    <property type="entry name" value="MIOS_a-sol"/>
</dbReference>
<reference evidence="16" key="1">
    <citation type="submission" date="2017-12" db="EMBL/GenBank/DDBJ databases">
        <authorList>
            <consortium name="DOE Joint Genome Institute"/>
            <person name="Mondo S.J."/>
            <person name="Kjaerbolling I."/>
            <person name="Vesth T.C."/>
            <person name="Frisvad J.C."/>
            <person name="Nybo J.L."/>
            <person name="Theobald S."/>
            <person name="Kuo A."/>
            <person name="Bowyer P."/>
            <person name="Matsuda Y."/>
            <person name="Lyhne E.K."/>
            <person name="Kogle M.E."/>
            <person name="Clum A."/>
            <person name="Lipzen A."/>
            <person name="Salamov A."/>
            <person name="Ngan C.Y."/>
            <person name="Daum C."/>
            <person name="Chiniquy J."/>
            <person name="Barry K."/>
            <person name="LaButti K."/>
            <person name="Haridas S."/>
            <person name="Simmons B.A."/>
            <person name="Magnuson J.K."/>
            <person name="Mortensen U.H."/>
            <person name="Larsen T.O."/>
            <person name="Grigoriev I.V."/>
            <person name="Baker S.E."/>
            <person name="Andersen M.R."/>
            <person name="Nordberg H.P."/>
            <person name="Cantor M.N."/>
            <person name="Hua S.X."/>
        </authorList>
    </citation>
    <scope>NUCLEOTIDE SEQUENCE [LARGE SCALE GENOMIC DNA]</scope>
    <source>
        <strain evidence="16">IBT 19404</strain>
    </source>
</reference>
<dbReference type="EMBL" id="KZ559620">
    <property type="protein sequence ID" value="PLN76356.1"/>
    <property type="molecule type" value="Genomic_DNA"/>
</dbReference>
<evidence type="ECO:0000256" key="3">
    <source>
        <dbReference type="ARBA" id="ARBA00009713"/>
    </source>
</evidence>
<accession>A0A2J5HH86</accession>
<evidence type="ECO:0000313" key="15">
    <source>
        <dbReference type="EMBL" id="PLN76356.1"/>
    </source>
</evidence>
<feature type="compositionally biased region" description="Low complexity" evidence="10">
    <location>
        <begin position="1044"/>
        <end position="1057"/>
    </location>
</feature>
<sequence length="1504" mass="167093">METAIRWSPSSTTAEQRFLSVDVAGKAFHLCRVNGFDGHTLQHEVLSTHTKVPAFRAFDWSPVDDSLVAVGQSSGDATILRMNSDAQESFSFPIRHQRYCNAVAFSTHGLLAAGLDRVRNDFCLNIWDVNQRLAMRGARGFVEPLRKLASSEPITSVKFFRDQPDTLVTGVKGQFVRIYDLREGPGNPSLQFPTRCVHNLAIDWLDENYIASCLPSNEATICVWDRRVGSRFAPGIGPTNVPGPDIQPGPALDFRNVVAPKSSIWSLRFSRTKRGCLGVLSSTGHLKTYDIAKEYLAEDYRNSMDQTLGHGAFRNYPEQVYTKHVRDICSPFNHPSRGYPESERVVSFDFLNLSASNEPSAITLSGNGKVSVVAVKPPAPPVRLSSQGSLVWGSPEELAGFRTMSPAPTPGWKVSEVVETIRERVLSGSDVLNGAPAAKDSQPPQPLSSREVRERELSLGTGTKRLTAEEALTLMTVNRLRCKEGYLFDEARNKKIVAEDPSLQGCWDWIERARADASGDTMIQNGLDLNYLGVYDVWNNDLGEPHTSSPLEWVGTGAGVTHHAGEAIVDLVQERLNLPETKSRPTQRPEHRRLCLRLCGAAQTNRELEDAVKALSADNQHTKAAALAVFQDEAKLAYLALRSNEPAQAHKLLAMAIAGAAKGDTDSDWEDTCAEIAKELTDPYARAILALVSKGDWHSVINETTLPLRYRVEVAIRWLPDDELDTYLRETTDEAIRQGDIEGIILTGLGHSAMDLFQSYIQKFNDVQTPVLAMSHTVPRFINDSPHRTRFEAWRETYRWQINSWKLQLERARFDVGSRKFATTWDGQKLIEPPRQQVSLTCNYCTRPLTQHDASSQLSPSSSSGEVVVHPTPGNPLGTAAMSGMICPRCGRHMPRCGVCTLWLGSPDPMSKAAIVADSIMQDDSRSPSEVDVMRRFVVFCINCNHGFHAHHAREWFARHKIIMPPPGKARAPLSRDVLVSKALSRLLRHAAEKEGLKMDEQGYANVADVLAWNRLKSLKVTFPEVRDAVAKSDKKRFALLHIPSSNTTTPTTTPIPNDKDNTKNDNNSEANTPPTDTTTATALAVTDDNPTNFLIRATQGHSIQSVDAASFQERLTLDEPDRLPRTVVHGTFHSTWPAILASGGLRCMTRNQIHFATGPSLESVLEGPSTQTVDPPVVSGMRRDAQVLIYVDLRRALEAGCPFWRSENDVVLSEGMVGSGEGEGQGEGEKILPLEFVDVVVERKRGLGKIWERGQVLQELPVELTSKMIEKMPTHRFDPNFTDNVINAMGPKVTPRVRQLMASLTRHLHDYARENELTVDEWMAAVDLLNRAGQMSNETRNEGQLVSDVFGLESLVDEITYTLAEEAEDAPTATAILGPFFRHDTPYRQNGETIVMNPPADGEFTFMHGRVLDYATKKPLVGATVDVWQASTNGMYEQQDPEQCEHNLRGRFRTDEEGRYAFYCLRPTPYPVPDDGILLLSLSLFSFQYAIVEGWNEQKGVKK</sequence>
<evidence type="ECO:0000256" key="5">
    <source>
        <dbReference type="ARBA" id="ARBA00022574"/>
    </source>
</evidence>
<evidence type="ECO:0000259" key="11">
    <source>
        <dbReference type="Pfam" id="PF00775"/>
    </source>
</evidence>